<dbReference type="InterPro" id="IPR045840">
    <property type="entry name" value="Ariadne"/>
</dbReference>
<evidence type="ECO:0000256" key="4">
    <source>
        <dbReference type="ARBA" id="ARBA00022723"/>
    </source>
</evidence>
<protein>
    <recommendedName>
        <fullName evidence="2">RBR-type E3 ubiquitin transferase</fullName>
        <ecNumber evidence="2">2.3.2.31</ecNumber>
    </recommendedName>
</protein>
<organism evidence="13 14">
    <name type="scientific">Thamnocephalis sphaerospora</name>
    <dbReference type="NCBI Taxonomy" id="78915"/>
    <lineage>
        <taxon>Eukaryota</taxon>
        <taxon>Fungi</taxon>
        <taxon>Fungi incertae sedis</taxon>
        <taxon>Zoopagomycota</taxon>
        <taxon>Zoopagomycotina</taxon>
        <taxon>Zoopagomycetes</taxon>
        <taxon>Zoopagales</taxon>
        <taxon>Sigmoideomycetaceae</taxon>
        <taxon>Thamnocephalis</taxon>
    </lineage>
</organism>
<dbReference type="InterPro" id="IPR002867">
    <property type="entry name" value="IBR_dom"/>
</dbReference>
<proteinExistence type="predicted"/>
<evidence type="ECO:0000313" key="14">
    <source>
        <dbReference type="Proteomes" id="UP000271241"/>
    </source>
</evidence>
<dbReference type="FunFam" id="3.30.40.10:FF:000019">
    <property type="entry name" value="RBR-type E3 ubiquitin transferase"/>
    <property type="match status" value="1"/>
</dbReference>
<dbReference type="Pfam" id="PF19422">
    <property type="entry name" value="Ariadne"/>
    <property type="match status" value="1"/>
</dbReference>
<reference evidence="14" key="1">
    <citation type="journal article" date="2018" name="Nat. Microbiol.">
        <title>Leveraging single-cell genomics to expand the fungal tree of life.</title>
        <authorList>
            <person name="Ahrendt S.R."/>
            <person name="Quandt C.A."/>
            <person name="Ciobanu D."/>
            <person name="Clum A."/>
            <person name="Salamov A."/>
            <person name="Andreopoulos B."/>
            <person name="Cheng J.F."/>
            <person name="Woyke T."/>
            <person name="Pelin A."/>
            <person name="Henrissat B."/>
            <person name="Reynolds N.K."/>
            <person name="Benny G.L."/>
            <person name="Smith M.E."/>
            <person name="James T.Y."/>
            <person name="Grigoriev I.V."/>
        </authorList>
    </citation>
    <scope>NUCLEOTIDE SEQUENCE [LARGE SCALE GENOMIC DNA]</scope>
    <source>
        <strain evidence="14">RSA 1356</strain>
    </source>
</reference>
<evidence type="ECO:0000256" key="7">
    <source>
        <dbReference type="ARBA" id="ARBA00022786"/>
    </source>
</evidence>
<evidence type="ECO:0000259" key="12">
    <source>
        <dbReference type="PROSITE" id="PS51873"/>
    </source>
</evidence>
<comment type="catalytic activity">
    <reaction evidence="1">
        <text>[E2 ubiquitin-conjugating enzyme]-S-ubiquitinyl-L-cysteine + [acceptor protein]-L-lysine = [E2 ubiquitin-conjugating enzyme]-L-cysteine + [acceptor protein]-N(6)-ubiquitinyl-L-lysine.</text>
        <dbReference type="EC" id="2.3.2.31"/>
    </reaction>
</comment>
<dbReference type="STRING" id="78915.A0A4P9XNR2"/>
<dbReference type="Gene3D" id="1.20.120.1750">
    <property type="match status" value="1"/>
</dbReference>
<dbReference type="AlphaFoldDB" id="A0A4P9XNR2"/>
<dbReference type="InterPro" id="IPR018957">
    <property type="entry name" value="Znf_C3HC4_RING-type"/>
</dbReference>
<accession>A0A4P9XNR2</accession>
<dbReference type="GO" id="GO:0008270">
    <property type="term" value="F:zinc ion binding"/>
    <property type="evidence" value="ECO:0007669"/>
    <property type="project" value="UniProtKB-KW"/>
</dbReference>
<evidence type="ECO:0000256" key="9">
    <source>
        <dbReference type="PROSITE-ProRule" id="PRU00175"/>
    </source>
</evidence>
<feature type="domain" description="RING-type" evidence="11">
    <location>
        <begin position="134"/>
        <end position="179"/>
    </location>
</feature>
<keyword evidence="14" id="KW-1185">Reference proteome</keyword>
<dbReference type="GO" id="GO:0016567">
    <property type="term" value="P:protein ubiquitination"/>
    <property type="evidence" value="ECO:0007669"/>
    <property type="project" value="InterPro"/>
</dbReference>
<feature type="domain" description="RING-type" evidence="12">
    <location>
        <begin position="130"/>
        <end position="344"/>
    </location>
</feature>
<dbReference type="Pfam" id="PF00097">
    <property type="entry name" value="zf-C3HC4"/>
    <property type="match status" value="1"/>
</dbReference>
<evidence type="ECO:0000259" key="11">
    <source>
        <dbReference type="PROSITE" id="PS50089"/>
    </source>
</evidence>
<keyword evidence="4" id="KW-0479">Metal-binding</keyword>
<keyword evidence="3" id="KW-0808">Transferase</keyword>
<dbReference type="GO" id="GO:0061630">
    <property type="term" value="F:ubiquitin protein ligase activity"/>
    <property type="evidence" value="ECO:0007669"/>
    <property type="project" value="UniProtKB-EC"/>
</dbReference>
<keyword evidence="8" id="KW-0862">Zinc</keyword>
<evidence type="ECO:0000313" key="13">
    <source>
        <dbReference type="EMBL" id="RKP07472.1"/>
    </source>
</evidence>
<dbReference type="InterPro" id="IPR001841">
    <property type="entry name" value="Znf_RING"/>
</dbReference>
<keyword evidence="5" id="KW-0677">Repeat</keyword>
<dbReference type="InterPro" id="IPR013083">
    <property type="entry name" value="Znf_RING/FYVE/PHD"/>
</dbReference>
<dbReference type="EC" id="2.3.2.31" evidence="2"/>
<dbReference type="Gene3D" id="3.30.40.10">
    <property type="entry name" value="Zinc/RING finger domain, C3HC4 (zinc finger)"/>
    <property type="match status" value="1"/>
</dbReference>
<dbReference type="OrthoDB" id="10009520at2759"/>
<dbReference type="InterPro" id="IPR044066">
    <property type="entry name" value="TRIAD_supradom"/>
</dbReference>
<dbReference type="PANTHER" id="PTHR11685">
    <property type="entry name" value="RBR FAMILY RING FINGER AND IBR DOMAIN-CONTAINING"/>
    <property type="match status" value="1"/>
</dbReference>
<gene>
    <name evidence="13" type="ORF">THASP1DRAFT_17002</name>
</gene>
<keyword evidence="7" id="KW-0833">Ubl conjugation pathway</keyword>
<feature type="region of interest" description="Disordered" evidence="10">
    <location>
        <begin position="1"/>
        <end position="36"/>
    </location>
</feature>
<evidence type="ECO:0000256" key="10">
    <source>
        <dbReference type="SAM" id="MobiDB-lite"/>
    </source>
</evidence>
<dbReference type="Pfam" id="PF22191">
    <property type="entry name" value="IBR_1"/>
    <property type="match status" value="1"/>
</dbReference>
<dbReference type="PROSITE" id="PS00518">
    <property type="entry name" value="ZF_RING_1"/>
    <property type="match status" value="2"/>
</dbReference>
<evidence type="ECO:0000256" key="2">
    <source>
        <dbReference type="ARBA" id="ARBA00012251"/>
    </source>
</evidence>
<sequence>MSEDEYDSFGEDGEDFMDASDYELSDGNDDTSDMDDDIFAEDMRKPREAYEVDYRVLDVAAIRAMQDSESSQVEGILGIEKEHAATLLRHFRWNKDRLIERYMDAPEAVLQEAGVITDIHTAPRLEPAPAGFCCAICYDDEPDMSSLALRCGHRFCKECYSEYMTSKIQKDGESRRIQCAATDCKVIVDEHTVSLLVTKPVYDKYRTLLTRTYVDDNARLRWCPAPGCEYAVECPVPQAALKSVVPTVHCNCGNSFCHGCGSEDHMPCICALVRLWLRKCADDSETSNWIHVNTKECTRCNSTIEKNGGCNHMTCRKCQHEFCWVCLGPWSEHGTNWYSCNRFDEASSKDARDTQAKSRQQLERYLHYYNRYANHDQSAHLDKELHNKTEKKMEEMQQTSDLSWIEVQFLRAAVDNLVQCRMTLKWTYAFAYYLARDNQTEMFENNQRDLEMAVEQLSEMLEQPINANNIKELKQNVLDKSTYVAKRREVLLNDTARGLADDRWRYMVDV</sequence>
<dbReference type="CDD" id="cd20356">
    <property type="entry name" value="Rcat_RBR_HHARI-like"/>
    <property type="match status" value="1"/>
</dbReference>
<dbReference type="InterPro" id="IPR017907">
    <property type="entry name" value="Znf_RING_CS"/>
</dbReference>
<evidence type="ECO:0000256" key="3">
    <source>
        <dbReference type="ARBA" id="ARBA00022679"/>
    </source>
</evidence>
<dbReference type="Pfam" id="PF21235">
    <property type="entry name" value="UBA_ARI1"/>
    <property type="match status" value="1"/>
</dbReference>
<dbReference type="InterPro" id="IPR048962">
    <property type="entry name" value="ARIH1-like_UBL"/>
</dbReference>
<evidence type="ECO:0000256" key="6">
    <source>
        <dbReference type="ARBA" id="ARBA00022771"/>
    </source>
</evidence>
<dbReference type="PROSITE" id="PS51873">
    <property type="entry name" value="TRIAD"/>
    <property type="match status" value="1"/>
</dbReference>
<dbReference type="Pfam" id="PF01485">
    <property type="entry name" value="IBR"/>
    <property type="match status" value="1"/>
</dbReference>
<name>A0A4P9XNR2_9FUNG</name>
<evidence type="ECO:0000256" key="8">
    <source>
        <dbReference type="ARBA" id="ARBA00022833"/>
    </source>
</evidence>
<dbReference type="CDD" id="cd20346">
    <property type="entry name" value="BRcat_RBR_ANKIB1"/>
    <property type="match status" value="1"/>
</dbReference>
<keyword evidence="6 9" id="KW-0863">Zinc-finger</keyword>
<dbReference type="EMBL" id="KZ992715">
    <property type="protein sequence ID" value="RKP07472.1"/>
    <property type="molecule type" value="Genomic_DNA"/>
</dbReference>
<dbReference type="PROSITE" id="PS50089">
    <property type="entry name" value="ZF_RING_2"/>
    <property type="match status" value="1"/>
</dbReference>
<dbReference type="FunFam" id="1.20.120.1750:FF:000007">
    <property type="entry name" value="RBR-type E3 ubiquitin transferase"/>
    <property type="match status" value="1"/>
</dbReference>
<dbReference type="InterPro" id="IPR031127">
    <property type="entry name" value="E3_UB_ligase_RBR"/>
</dbReference>
<evidence type="ECO:0000256" key="5">
    <source>
        <dbReference type="ARBA" id="ARBA00022737"/>
    </source>
</evidence>
<dbReference type="SUPFAM" id="SSF57850">
    <property type="entry name" value="RING/U-box"/>
    <property type="match status" value="3"/>
</dbReference>
<dbReference type="SMART" id="SM00647">
    <property type="entry name" value="IBR"/>
    <property type="match status" value="2"/>
</dbReference>
<dbReference type="SMART" id="SM00184">
    <property type="entry name" value="RING"/>
    <property type="match status" value="3"/>
</dbReference>
<evidence type="ECO:0000256" key="1">
    <source>
        <dbReference type="ARBA" id="ARBA00001798"/>
    </source>
</evidence>
<dbReference type="Proteomes" id="UP000271241">
    <property type="component" value="Unassembled WGS sequence"/>
</dbReference>